<reference evidence="1" key="1">
    <citation type="submission" date="2022-01" db="EMBL/GenBank/DDBJ databases">
        <authorList>
            <person name="Braso-Vives M."/>
        </authorList>
    </citation>
    <scope>NUCLEOTIDE SEQUENCE</scope>
</reference>
<proteinExistence type="predicted"/>
<dbReference type="Proteomes" id="UP000838412">
    <property type="component" value="Chromosome 1"/>
</dbReference>
<evidence type="ECO:0000313" key="2">
    <source>
        <dbReference type="Proteomes" id="UP000838412"/>
    </source>
</evidence>
<evidence type="ECO:0000313" key="1">
    <source>
        <dbReference type="EMBL" id="CAH1225010.1"/>
    </source>
</evidence>
<gene>
    <name evidence="1" type="primary">Hypp43</name>
    <name evidence="1" type="ORF">BLAG_LOCUS88</name>
</gene>
<dbReference type="EMBL" id="OV696686">
    <property type="protein sequence ID" value="CAH1225010.1"/>
    <property type="molecule type" value="Genomic_DNA"/>
</dbReference>
<keyword evidence="2" id="KW-1185">Reference proteome</keyword>
<sequence length="67" mass="7411">MTRWRVNEATCGEKTAADNMEKNVYGYKEACNVYASCEDYADDGDNYEDPCTVVSSGVTVIRNSNVS</sequence>
<accession>A0A8J9WBB6</accession>
<dbReference type="AlphaFoldDB" id="A0A8J9WBB6"/>
<name>A0A8J9WBB6_BRALA</name>
<organism evidence="1 2">
    <name type="scientific">Branchiostoma lanceolatum</name>
    <name type="common">Common lancelet</name>
    <name type="synonym">Amphioxus lanceolatum</name>
    <dbReference type="NCBI Taxonomy" id="7740"/>
    <lineage>
        <taxon>Eukaryota</taxon>
        <taxon>Metazoa</taxon>
        <taxon>Chordata</taxon>
        <taxon>Cephalochordata</taxon>
        <taxon>Leptocardii</taxon>
        <taxon>Amphioxiformes</taxon>
        <taxon>Branchiostomatidae</taxon>
        <taxon>Branchiostoma</taxon>
    </lineage>
</organism>
<protein>
    <submittedName>
        <fullName evidence="1">Hypp43 protein</fullName>
    </submittedName>
</protein>